<evidence type="ECO:0000256" key="20">
    <source>
        <dbReference type="ARBA" id="ARBA00050036"/>
    </source>
</evidence>
<comment type="subunit">
    <text evidence="18">Interacts with ARMC12 in a TBC1D21-dependent manner. Interacts with MISFA.</text>
</comment>
<evidence type="ECO:0000256" key="9">
    <source>
        <dbReference type="ARBA" id="ARBA00022787"/>
    </source>
</evidence>
<evidence type="ECO:0000256" key="14">
    <source>
        <dbReference type="ARBA" id="ARBA00023128"/>
    </source>
</evidence>
<evidence type="ECO:0000256" key="15">
    <source>
        <dbReference type="ARBA" id="ARBA00023136"/>
    </source>
</evidence>
<keyword evidence="10" id="KW-0832">Ubl conjugation</keyword>
<keyword evidence="12" id="KW-0406">Ion transport</keyword>
<keyword evidence="9" id="KW-1000">Mitochondrion outer membrane</keyword>
<evidence type="ECO:0000256" key="12">
    <source>
        <dbReference type="ARBA" id="ARBA00023065"/>
    </source>
</evidence>
<keyword evidence="13" id="KW-0626">Porin</keyword>
<evidence type="ECO:0000256" key="3">
    <source>
        <dbReference type="ARBA" id="ARBA00022448"/>
    </source>
</evidence>
<evidence type="ECO:0000256" key="16">
    <source>
        <dbReference type="ARBA" id="ARBA00024167"/>
    </source>
</evidence>
<dbReference type="GO" id="GO:0008308">
    <property type="term" value="F:voltage-gated monoatomic anion channel activity"/>
    <property type="evidence" value="ECO:0007669"/>
    <property type="project" value="InterPro"/>
</dbReference>
<keyword evidence="8" id="KW-0547">Nucleotide-binding</keyword>
<dbReference type="GO" id="GO:0046930">
    <property type="term" value="C:pore complex"/>
    <property type="evidence" value="ECO:0007669"/>
    <property type="project" value="UniProtKB-KW"/>
</dbReference>
<evidence type="ECO:0000313" key="22">
    <source>
        <dbReference type="Proteomes" id="UP000694621"/>
    </source>
</evidence>
<dbReference type="Gene3D" id="2.40.160.10">
    <property type="entry name" value="Porin"/>
    <property type="match status" value="1"/>
</dbReference>
<keyword evidence="4" id="KW-1134">Transmembrane beta strand</keyword>
<dbReference type="PANTHER" id="PTHR11743">
    <property type="entry name" value="VOLTAGE-DEPENDENT ANION-SELECTIVE CHANNEL"/>
    <property type="match status" value="1"/>
</dbReference>
<proteinExistence type="inferred from homology"/>
<dbReference type="InterPro" id="IPR001925">
    <property type="entry name" value="Porin_Euk"/>
</dbReference>
<evidence type="ECO:0000256" key="5">
    <source>
        <dbReference type="ARBA" id="ARBA00022499"/>
    </source>
</evidence>
<evidence type="ECO:0000256" key="7">
    <source>
        <dbReference type="ARBA" id="ARBA00022692"/>
    </source>
</evidence>
<evidence type="ECO:0000256" key="18">
    <source>
        <dbReference type="ARBA" id="ARBA00046980"/>
    </source>
</evidence>
<keyword evidence="14" id="KW-0496">Mitochondrion</keyword>
<dbReference type="InterPro" id="IPR023614">
    <property type="entry name" value="Porin_dom_sf"/>
</dbReference>
<evidence type="ECO:0000256" key="10">
    <source>
        <dbReference type="ARBA" id="ARBA00022843"/>
    </source>
</evidence>
<reference evidence="21" key="1">
    <citation type="submission" date="2025-08" db="UniProtKB">
        <authorList>
            <consortium name="Ensembl"/>
        </authorList>
    </citation>
    <scope>IDENTIFICATION</scope>
</reference>
<dbReference type="InterPro" id="IPR027246">
    <property type="entry name" value="Porin_Euk/Tom40"/>
</dbReference>
<evidence type="ECO:0000256" key="2">
    <source>
        <dbReference type="ARBA" id="ARBA00007780"/>
    </source>
</evidence>
<keyword evidence="5" id="KW-1017">Isopeptide bond</keyword>
<name>A0A8B9GYJ1_ASTMX</name>
<sequence length="90" mass="9949">MAVPPVYSDLGKPAKDIFSKGYGDLFLCLFYCLQEFNTSGSTNTDTGKASGSLETKYKMKDLGLSLNQKWNTDNTLTTEISVEDQVQNPQ</sequence>
<keyword evidence="15" id="KW-0472">Membrane</keyword>
<dbReference type="GO" id="GO:0005741">
    <property type="term" value="C:mitochondrial outer membrane"/>
    <property type="evidence" value="ECO:0007669"/>
    <property type="project" value="UniProtKB-SubCell"/>
</dbReference>
<comment type="catalytic activity">
    <reaction evidence="17">
        <text>K(+)(in) = K(+)(out)</text>
        <dbReference type="Rhea" id="RHEA:29463"/>
        <dbReference type="ChEBI" id="CHEBI:29103"/>
    </reaction>
</comment>
<dbReference type="PANTHER" id="PTHR11743:SF28">
    <property type="entry name" value="VOLTAGE-DEPENDENT ANION-SELECTIVE CHANNEL PROTEIN 3"/>
    <property type="match status" value="1"/>
</dbReference>
<evidence type="ECO:0000256" key="19">
    <source>
        <dbReference type="ARBA" id="ARBA00049964"/>
    </source>
</evidence>
<keyword evidence="6" id="KW-0597">Phosphoprotein</keyword>
<evidence type="ECO:0000256" key="11">
    <source>
        <dbReference type="ARBA" id="ARBA00022990"/>
    </source>
</evidence>
<evidence type="ECO:0000256" key="6">
    <source>
        <dbReference type="ARBA" id="ARBA00022553"/>
    </source>
</evidence>
<dbReference type="Proteomes" id="UP000694621">
    <property type="component" value="Unplaced"/>
</dbReference>
<evidence type="ECO:0000256" key="4">
    <source>
        <dbReference type="ARBA" id="ARBA00022452"/>
    </source>
</evidence>
<dbReference type="Ensembl" id="ENSAMXT00005004668.1">
    <property type="protein sequence ID" value="ENSAMXP00005004097.1"/>
    <property type="gene ID" value="ENSAMXG00005002522.1"/>
</dbReference>
<organism evidence="21 22">
    <name type="scientific">Astyanax mexicanus</name>
    <name type="common">Blind cave fish</name>
    <name type="synonym">Astyanax fasciatus mexicanus</name>
    <dbReference type="NCBI Taxonomy" id="7994"/>
    <lineage>
        <taxon>Eukaryota</taxon>
        <taxon>Metazoa</taxon>
        <taxon>Chordata</taxon>
        <taxon>Craniata</taxon>
        <taxon>Vertebrata</taxon>
        <taxon>Euteleostomi</taxon>
        <taxon>Actinopterygii</taxon>
        <taxon>Neopterygii</taxon>
        <taxon>Teleostei</taxon>
        <taxon>Ostariophysi</taxon>
        <taxon>Characiformes</taxon>
        <taxon>Characoidei</taxon>
        <taxon>Acestrorhamphidae</taxon>
        <taxon>Acestrorhamphinae</taxon>
        <taxon>Astyanax</taxon>
    </lineage>
</organism>
<accession>A0A8B9GYJ1</accession>
<comment type="subcellular location">
    <subcellularLocation>
        <location evidence="1">Mitochondrion outer membrane</location>
    </subcellularLocation>
</comment>
<comment type="function">
    <text evidence="19">Non-selective voltage-gated ion channel that mediates the transport of anions and cations through the mitochondrion outer membrane and plasma membrane. Forms a high-conducting channel with a stable open state and a voltage-induced closure with a mild preference for anions over cations. Involved in male fertility and sperm mitochondrial sheath formation.</text>
</comment>
<comment type="catalytic activity">
    <reaction evidence="16">
        <text>chloride(in) = chloride(out)</text>
        <dbReference type="Rhea" id="RHEA:29823"/>
        <dbReference type="ChEBI" id="CHEBI:17996"/>
    </reaction>
</comment>
<protein>
    <recommendedName>
        <fullName evidence="20">Non-selective voltage-gated ion channel VDAC3</fullName>
    </recommendedName>
</protein>
<keyword evidence="7" id="KW-0812">Transmembrane</keyword>
<evidence type="ECO:0000256" key="1">
    <source>
        <dbReference type="ARBA" id="ARBA00004294"/>
    </source>
</evidence>
<keyword evidence="11" id="KW-0007">Acetylation</keyword>
<dbReference type="Pfam" id="PF01459">
    <property type="entry name" value="Porin_3"/>
    <property type="match status" value="1"/>
</dbReference>
<keyword evidence="3" id="KW-0813">Transport</keyword>
<evidence type="ECO:0000256" key="17">
    <source>
        <dbReference type="ARBA" id="ARBA00034430"/>
    </source>
</evidence>
<comment type="similarity">
    <text evidence="2">Belongs to the eukaryotic mitochondrial porin family.</text>
</comment>
<dbReference type="AlphaFoldDB" id="A0A8B9GYJ1"/>
<evidence type="ECO:0000256" key="13">
    <source>
        <dbReference type="ARBA" id="ARBA00023114"/>
    </source>
</evidence>
<dbReference type="GO" id="GO:0015288">
    <property type="term" value="F:porin activity"/>
    <property type="evidence" value="ECO:0007669"/>
    <property type="project" value="UniProtKB-KW"/>
</dbReference>
<dbReference type="GO" id="GO:0000166">
    <property type="term" value="F:nucleotide binding"/>
    <property type="evidence" value="ECO:0007669"/>
    <property type="project" value="UniProtKB-KW"/>
</dbReference>
<evidence type="ECO:0000313" key="21">
    <source>
        <dbReference type="Ensembl" id="ENSAMXP00005004097.1"/>
    </source>
</evidence>
<evidence type="ECO:0000256" key="8">
    <source>
        <dbReference type="ARBA" id="ARBA00022741"/>
    </source>
</evidence>